<accession>A0A2N6UL06</accession>
<sequence length="165" mass="19109">MKILVTSDTHGEINSVCEFIENNHLELMIHAGDFTKDAYNISKVTGINYITVKGNNDYSDHINPYEQIIKVEDKNILLVHGHREDVYFTNKILIQKALDYGCNIVIFGHTHTYSNEYIKDLDLYLLNPGSPSLARDNNFGFILIDTEKNFEIKRIDLDKENLWQD</sequence>
<evidence type="ECO:0000259" key="3">
    <source>
        <dbReference type="Pfam" id="PF12850"/>
    </source>
</evidence>
<dbReference type="Gene3D" id="3.60.21.10">
    <property type="match status" value="1"/>
</dbReference>
<dbReference type="GeneID" id="84577963"/>
<comment type="caution">
    <text evidence="4">The sequence shown here is derived from an EMBL/GenBank/DDBJ whole genome shotgun (WGS) entry which is preliminary data.</text>
</comment>
<evidence type="ECO:0000256" key="2">
    <source>
        <dbReference type="RuleBase" id="RU362039"/>
    </source>
</evidence>
<dbReference type="Proteomes" id="UP000235658">
    <property type="component" value="Unassembled WGS sequence"/>
</dbReference>
<proteinExistence type="inferred from homology"/>
<dbReference type="PANTHER" id="PTHR11124">
    <property type="entry name" value="VACUOLAR SORTING PROTEIN VPS29"/>
    <property type="match status" value="1"/>
</dbReference>
<evidence type="ECO:0000256" key="1">
    <source>
        <dbReference type="ARBA" id="ARBA00008950"/>
    </source>
</evidence>
<organism evidence="4 5">
    <name type="scientific">Anaerococcus hydrogenalis</name>
    <dbReference type="NCBI Taxonomy" id="33029"/>
    <lineage>
        <taxon>Bacteria</taxon>
        <taxon>Bacillati</taxon>
        <taxon>Bacillota</taxon>
        <taxon>Tissierellia</taxon>
        <taxon>Tissierellales</taxon>
        <taxon>Peptoniphilaceae</taxon>
        <taxon>Anaerococcus</taxon>
    </lineage>
</organism>
<dbReference type="GO" id="GO:0016787">
    <property type="term" value="F:hydrolase activity"/>
    <property type="evidence" value="ECO:0007669"/>
    <property type="project" value="UniProtKB-UniRule"/>
</dbReference>
<dbReference type="AlphaFoldDB" id="A0A2N6UL06"/>
<keyword evidence="2" id="KW-0479">Metal-binding</keyword>
<dbReference type="SUPFAM" id="SSF56300">
    <property type="entry name" value="Metallo-dependent phosphatases"/>
    <property type="match status" value="1"/>
</dbReference>
<reference evidence="4 5" key="1">
    <citation type="submission" date="2017-09" db="EMBL/GenBank/DDBJ databases">
        <title>Bacterial strain isolated from the female urinary microbiota.</title>
        <authorList>
            <person name="Thomas-White K."/>
            <person name="Kumar N."/>
            <person name="Forster S."/>
            <person name="Putonti C."/>
            <person name="Lawley T."/>
            <person name="Wolfe A.J."/>
        </authorList>
    </citation>
    <scope>NUCLEOTIDE SEQUENCE [LARGE SCALE GENOMIC DNA]</scope>
    <source>
        <strain evidence="4 5">UMB0204</strain>
    </source>
</reference>
<name>A0A2N6UL06_9FIRM</name>
<dbReference type="EC" id="3.1.4.-" evidence="2"/>
<protein>
    <recommendedName>
        <fullName evidence="2">Phosphoesterase</fullName>
        <ecNumber evidence="2">3.1.4.-</ecNumber>
    </recommendedName>
</protein>
<dbReference type="EMBL" id="PNHP01000001">
    <property type="protein sequence ID" value="PMC82538.1"/>
    <property type="molecule type" value="Genomic_DNA"/>
</dbReference>
<feature type="domain" description="Calcineurin-like phosphoesterase" evidence="3">
    <location>
        <begin position="1"/>
        <end position="148"/>
    </location>
</feature>
<comment type="cofactor">
    <cofactor evidence="2">
        <name>a divalent metal cation</name>
        <dbReference type="ChEBI" id="CHEBI:60240"/>
    </cofactor>
</comment>
<dbReference type="InterPro" id="IPR024654">
    <property type="entry name" value="Calcineurin-like_PHP_lpxH"/>
</dbReference>
<dbReference type="InterPro" id="IPR000979">
    <property type="entry name" value="Phosphodiesterase_MJ0936/Vps29"/>
</dbReference>
<dbReference type="GO" id="GO:0046872">
    <property type="term" value="F:metal ion binding"/>
    <property type="evidence" value="ECO:0007669"/>
    <property type="project" value="UniProtKB-KW"/>
</dbReference>
<comment type="similarity">
    <text evidence="1 2">Belongs to the metallophosphoesterase superfamily. YfcE family.</text>
</comment>
<dbReference type="RefSeq" id="WP_102197580.1">
    <property type="nucleotide sequence ID" value="NZ_CAUPDS010000001.1"/>
</dbReference>
<dbReference type="NCBIfam" id="TIGR00040">
    <property type="entry name" value="yfcE"/>
    <property type="match status" value="1"/>
</dbReference>
<evidence type="ECO:0000313" key="5">
    <source>
        <dbReference type="Proteomes" id="UP000235658"/>
    </source>
</evidence>
<evidence type="ECO:0000313" key="4">
    <source>
        <dbReference type="EMBL" id="PMC82538.1"/>
    </source>
</evidence>
<dbReference type="InterPro" id="IPR029052">
    <property type="entry name" value="Metallo-depent_PP-like"/>
</dbReference>
<gene>
    <name evidence="4" type="ORF">CJ192_02065</name>
</gene>
<dbReference type="Pfam" id="PF12850">
    <property type="entry name" value="Metallophos_2"/>
    <property type="match status" value="1"/>
</dbReference>